<dbReference type="GO" id="GO:0006508">
    <property type="term" value="P:proteolysis"/>
    <property type="evidence" value="ECO:0007669"/>
    <property type="project" value="InterPro"/>
</dbReference>
<dbReference type="Gene3D" id="3.40.50.1820">
    <property type="entry name" value="alpha/beta hydrolase"/>
    <property type="match status" value="1"/>
</dbReference>
<gene>
    <name evidence="3" type="primary">SCPL12</name>
    <name evidence="3" type="ORF">QJS10_CPB13g00099</name>
</gene>
<dbReference type="InterPro" id="IPR001563">
    <property type="entry name" value="Peptidase_S10"/>
</dbReference>
<dbReference type="InterPro" id="IPR029058">
    <property type="entry name" value="AB_hydrolase_fold"/>
</dbReference>
<comment type="caution">
    <text evidence="3">The sequence shown here is derived from an EMBL/GenBank/DDBJ whole genome shotgun (WGS) entry which is preliminary data.</text>
</comment>
<feature type="transmembrane region" description="Helical" evidence="2">
    <location>
        <begin position="84"/>
        <end position="105"/>
    </location>
</feature>
<dbReference type="EMBL" id="JAUJYO010000013">
    <property type="protein sequence ID" value="KAK1301076.1"/>
    <property type="molecule type" value="Genomic_DNA"/>
</dbReference>
<keyword evidence="4" id="KW-1185">Reference proteome</keyword>
<keyword evidence="3" id="KW-0121">Carboxypeptidase</keyword>
<dbReference type="Pfam" id="PF00450">
    <property type="entry name" value="Peptidase_S10"/>
    <property type="match status" value="1"/>
</dbReference>
<feature type="transmembrane region" description="Helical" evidence="2">
    <location>
        <begin position="38"/>
        <end position="63"/>
    </location>
</feature>
<evidence type="ECO:0000256" key="1">
    <source>
        <dbReference type="ARBA" id="ARBA00009431"/>
    </source>
</evidence>
<evidence type="ECO:0000313" key="4">
    <source>
        <dbReference type="Proteomes" id="UP001180020"/>
    </source>
</evidence>
<keyword evidence="2" id="KW-0812">Transmembrane</keyword>
<comment type="similarity">
    <text evidence="1">Belongs to the peptidase S10 family.</text>
</comment>
<reference evidence="3" key="2">
    <citation type="submission" date="2023-06" db="EMBL/GenBank/DDBJ databases">
        <authorList>
            <person name="Ma L."/>
            <person name="Liu K.-W."/>
            <person name="Li Z."/>
            <person name="Hsiao Y.-Y."/>
            <person name="Qi Y."/>
            <person name="Fu T."/>
            <person name="Tang G."/>
            <person name="Zhang D."/>
            <person name="Sun W.-H."/>
            <person name="Liu D.-K."/>
            <person name="Li Y."/>
            <person name="Chen G.-Z."/>
            <person name="Liu X.-D."/>
            <person name="Liao X.-Y."/>
            <person name="Jiang Y.-T."/>
            <person name="Yu X."/>
            <person name="Hao Y."/>
            <person name="Huang J."/>
            <person name="Zhao X.-W."/>
            <person name="Ke S."/>
            <person name="Chen Y.-Y."/>
            <person name="Wu W.-L."/>
            <person name="Hsu J.-L."/>
            <person name="Lin Y.-F."/>
            <person name="Huang M.-D."/>
            <person name="Li C.-Y."/>
            <person name="Huang L."/>
            <person name="Wang Z.-W."/>
            <person name="Zhao X."/>
            <person name="Zhong W.-Y."/>
            <person name="Peng D.-H."/>
            <person name="Ahmad S."/>
            <person name="Lan S."/>
            <person name="Zhang J.-S."/>
            <person name="Tsai W.-C."/>
            <person name="Van De Peer Y."/>
            <person name="Liu Z.-J."/>
        </authorList>
    </citation>
    <scope>NUCLEOTIDE SEQUENCE</scope>
    <source>
        <strain evidence="3">CP</strain>
        <tissue evidence="3">Leaves</tissue>
    </source>
</reference>
<organism evidence="3 4">
    <name type="scientific">Acorus calamus</name>
    <name type="common">Sweet flag</name>
    <dbReference type="NCBI Taxonomy" id="4465"/>
    <lineage>
        <taxon>Eukaryota</taxon>
        <taxon>Viridiplantae</taxon>
        <taxon>Streptophyta</taxon>
        <taxon>Embryophyta</taxon>
        <taxon>Tracheophyta</taxon>
        <taxon>Spermatophyta</taxon>
        <taxon>Magnoliopsida</taxon>
        <taxon>Liliopsida</taxon>
        <taxon>Acoraceae</taxon>
        <taxon>Acorus</taxon>
    </lineage>
</organism>
<name>A0AAV9DJH3_ACOCL</name>
<evidence type="ECO:0000256" key="2">
    <source>
        <dbReference type="SAM" id="Phobius"/>
    </source>
</evidence>
<proteinExistence type="inferred from homology"/>
<dbReference type="Proteomes" id="UP001180020">
    <property type="component" value="Unassembled WGS sequence"/>
</dbReference>
<dbReference type="AlphaFoldDB" id="A0AAV9DJH3"/>
<keyword evidence="2" id="KW-1133">Transmembrane helix</keyword>
<keyword evidence="3" id="KW-0645">Protease</keyword>
<dbReference type="SUPFAM" id="SSF53474">
    <property type="entry name" value="alpha/beta-Hydrolases"/>
    <property type="match status" value="1"/>
</dbReference>
<protein>
    <submittedName>
        <fullName evidence="3">Serine carboxypeptidase-like 12</fullName>
    </submittedName>
</protein>
<dbReference type="GO" id="GO:0004185">
    <property type="term" value="F:serine-type carboxypeptidase activity"/>
    <property type="evidence" value="ECO:0007669"/>
    <property type="project" value="InterPro"/>
</dbReference>
<sequence length="121" mass="13825">MVLSPSIWRRYIRVDEERDAQIFYYFIKAERNPDEDPLMLWISGGPGCSALTGLAFGIGMFPVCLSQFVMEKDQISSEAPTLSLFNICAMNFFFFFSFLLCTYVSTFNVASCPLVRFLGIR</sequence>
<reference evidence="3" key="1">
    <citation type="journal article" date="2023" name="Nat. Commun.">
        <title>Diploid and tetraploid genomes of Acorus and the evolution of monocots.</title>
        <authorList>
            <person name="Ma L."/>
            <person name="Liu K.W."/>
            <person name="Li Z."/>
            <person name="Hsiao Y.Y."/>
            <person name="Qi Y."/>
            <person name="Fu T."/>
            <person name="Tang G.D."/>
            <person name="Zhang D."/>
            <person name="Sun W.H."/>
            <person name="Liu D.K."/>
            <person name="Li Y."/>
            <person name="Chen G.Z."/>
            <person name="Liu X.D."/>
            <person name="Liao X.Y."/>
            <person name="Jiang Y.T."/>
            <person name="Yu X."/>
            <person name="Hao Y."/>
            <person name="Huang J."/>
            <person name="Zhao X.W."/>
            <person name="Ke S."/>
            <person name="Chen Y.Y."/>
            <person name="Wu W.L."/>
            <person name="Hsu J.L."/>
            <person name="Lin Y.F."/>
            <person name="Huang M.D."/>
            <person name="Li C.Y."/>
            <person name="Huang L."/>
            <person name="Wang Z.W."/>
            <person name="Zhao X."/>
            <person name="Zhong W.Y."/>
            <person name="Peng D.H."/>
            <person name="Ahmad S."/>
            <person name="Lan S."/>
            <person name="Zhang J.S."/>
            <person name="Tsai W.C."/>
            <person name="Van de Peer Y."/>
            <person name="Liu Z.J."/>
        </authorList>
    </citation>
    <scope>NUCLEOTIDE SEQUENCE</scope>
    <source>
        <strain evidence="3">CP</strain>
    </source>
</reference>
<evidence type="ECO:0000313" key="3">
    <source>
        <dbReference type="EMBL" id="KAK1301076.1"/>
    </source>
</evidence>
<keyword evidence="3" id="KW-0378">Hydrolase</keyword>
<accession>A0AAV9DJH3</accession>
<keyword evidence="2" id="KW-0472">Membrane</keyword>